<dbReference type="InterPro" id="IPR001789">
    <property type="entry name" value="Sig_transdc_resp-reg_receiver"/>
</dbReference>
<dbReference type="EMBL" id="NIOF01000018">
    <property type="protein sequence ID" value="OWQ84143.1"/>
    <property type="molecule type" value="Genomic_DNA"/>
</dbReference>
<reference evidence="11 12" key="1">
    <citation type="journal article" date="2008" name="Int. J. Syst. Evol. Microbiol.">
        <title>Description of Roseateles aquatilis sp. nov. and Roseateles terrae sp. nov., in the class Betaproteobacteria, and emended description of the genus Roseateles.</title>
        <authorList>
            <person name="Gomila M."/>
            <person name="Bowien B."/>
            <person name="Falsen E."/>
            <person name="Moore E.R."/>
            <person name="Lalucat J."/>
        </authorList>
    </citation>
    <scope>NUCLEOTIDE SEQUENCE [LARGE SCALE GENOMIC DNA]</scope>
    <source>
        <strain evidence="11 12">CCUG 48205</strain>
    </source>
</reference>
<dbReference type="SMART" id="SM00387">
    <property type="entry name" value="HATPase_c"/>
    <property type="match status" value="1"/>
</dbReference>
<evidence type="ECO:0000256" key="8">
    <source>
        <dbReference type="SAM" id="Phobius"/>
    </source>
</evidence>
<evidence type="ECO:0000256" key="2">
    <source>
        <dbReference type="ARBA" id="ARBA00012438"/>
    </source>
</evidence>
<dbReference type="SMART" id="SM00448">
    <property type="entry name" value="REC"/>
    <property type="match status" value="1"/>
</dbReference>
<dbReference type="InterPro" id="IPR005467">
    <property type="entry name" value="His_kinase_dom"/>
</dbReference>
<evidence type="ECO:0000256" key="7">
    <source>
        <dbReference type="SAM" id="MobiDB-lite"/>
    </source>
</evidence>
<evidence type="ECO:0000256" key="5">
    <source>
        <dbReference type="ARBA" id="ARBA00022777"/>
    </source>
</evidence>
<feature type="region of interest" description="Disordered" evidence="7">
    <location>
        <begin position="41"/>
        <end position="98"/>
    </location>
</feature>
<dbReference type="RefSeq" id="WP_088387945.1">
    <property type="nucleotide sequence ID" value="NZ_NIOF01000018.1"/>
</dbReference>
<feature type="compositionally biased region" description="Low complexity" evidence="7">
    <location>
        <begin position="41"/>
        <end position="79"/>
    </location>
</feature>
<evidence type="ECO:0000256" key="6">
    <source>
        <dbReference type="PROSITE-ProRule" id="PRU00169"/>
    </source>
</evidence>
<dbReference type="AlphaFoldDB" id="A0A246IVB0"/>
<dbReference type="Pfam" id="PF00512">
    <property type="entry name" value="HisKA"/>
    <property type="match status" value="1"/>
</dbReference>
<evidence type="ECO:0000259" key="9">
    <source>
        <dbReference type="PROSITE" id="PS50109"/>
    </source>
</evidence>
<evidence type="ECO:0000256" key="3">
    <source>
        <dbReference type="ARBA" id="ARBA00022553"/>
    </source>
</evidence>
<keyword evidence="8" id="KW-1133">Transmembrane helix</keyword>
<dbReference type="Gene3D" id="3.30.565.10">
    <property type="entry name" value="Histidine kinase-like ATPase, C-terminal domain"/>
    <property type="match status" value="1"/>
</dbReference>
<name>A0A246IVB0_9BURK</name>
<dbReference type="Gene3D" id="3.40.50.2300">
    <property type="match status" value="1"/>
</dbReference>
<keyword evidence="12" id="KW-1185">Reference proteome</keyword>
<dbReference type="Pfam" id="PF02518">
    <property type="entry name" value="HATPase_c"/>
    <property type="match status" value="1"/>
</dbReference>
<evidence type="ECO:0000256" key="1">
    <source>
        <dbReference type="ARBA" id="ARBA00000085"/>
    </source>
</evidence>
<dbReference type="InterPro" id="IPR036890">
    <property type="entry name" value="HATPase_C_sf"/>
</dbReference>
<dbReference type="InterPro" id="IPR003661">
    <property type="entry name" value="HisK_dim/P_dom"/>
</dbReference>
<feature type="domain" description="Histidine kinase" evidence="9">
    <location>
        <begin position="349"/>
        <end position="562"/>
    </location>
</feature>
<dbReference type="Gene3D" id="1.10.287.130">
    <property type="match status" value="1"/>
</dbReference>
<sequence length="703" mass="74801">MAMRPPGVDERPSETLFPPTEILTDPLGADEAPAGLAALAMPAGSASAAADPVATSAPTATSASTAAPASASTPAAAPTDAEDAAAKPVKRPRRSGASRTASLFVAVAGTGGETDEAVQEGRRRERRAIARRLEDAGFDEAWAHWPWLLAAVAVPLVSALVRGTPTPGLVAWVVGVVALALGCVFTARALSQHLSLQRQLTGTPAPLGNREGRRLMILQACGCLLLLSLHPWLAESPGSRGPLTGPLLAATAAVLGVLLAPMGRGAALIALLPASEGVARLMDPAARPGAGPIWFTAATVIGGLALLEHHRWQRAKRLLMEQDLRVSTLEQERDGAIRADQEKSRFLAIASHDLRQPVHALGLFAASLERRLQGSPEEPLVRNVMRSIEGLERSFNAMLDISRLDAGTVEPNLQSFPLRDLFRRLHMHYAGHAEASGLGLRFSPGGKSVTSDPQLLERILGNLIQNALKYTEQGGVVVVARSTATHLNLEVWDTGIGIRSSDLPRIFAEFYQVGQSERSRTQGLGMGLAIVKRLANLLGYRLMVASRPGKGTMFRLCVPLGGLPEIPEFTAAADTVPMPVMEPRSVLVIDDEEPIREGLKLLLEEWGYDAIVAATAEDAADVVRDRALPPDLILSDLHLGDGPDGIAAIRAVRRLCARDVPAILVTGDTSREELRRATESGHTVLFKPLQPRKLFNALRGMVA</sequence>
<dbReference type="PANTHER" id="PTHR43047:SF9">
    <property type="entry name" value="HISTIDINE KINASE"/>
    <property type="match status" value="1"/>
</dbReference>
<feature type="region of interest" description="Disordered" evidence="7">
    <location>
        <begin position="1"/>
        <end position="29"/>
    </location>
</feature>
<feature type="domain" description="Response regulatory" evidence="10">
    <location>
        <begin position="585"/>
        <end position="702"/>
    </location>
</feature>
<dbReference type="CDD" id="cd00156">
    <property type="entry name" value="REC"/>
    <property type="match status" value="1"/>
</dbReference>
<dbReference type="PROSITE" id="PS50110">
    <property type="entry name" value="RESPONSE_REGULATORY"/>
    <property type="match status" value="1"/>
</dbReference>
<dbReference type="GO" id="GO:0005886">
    <property type="term" value="C:plasma membrane"/>
    <property type="evidence" value="ECO:0007669"/>
    <property type="project" value="TreeGrafter"/>
</dbReference>
<dbReference type="PROSITE" id="PS50109">
    <property type="entry name" value="HIS_KIN"/>
    <property type="match status" value="1"/>
</dbReference>
<dbReference type="SMART" id="SM00388">
    <property type="entry name" value="HisKA"/>
    <property type="match status" value="1"/>
</dbReference>
<organism evidence="11 12">
    <name type="scientific">Roseateles aquatilis</name>
    <dbReference type="NCBI Taxonomy" id="431061"/>
    <lineage>
        <taxon>Bacteria</taxon>
        <taxon>Pseudomonadati</taxon>
        <taxon>Pseudomonadota</taxon>
        <taxon>Betaproteobacteria</taxon>
        <taxon>Burkholderiales</taxon>
        <taxon>Sphaerotilaceae</taxon>
        <taxon>Roseateles</taxon>
    </lineage>
</organism>
<evidence type="ECO:0000256" key="4">
    <source>
        <dbReference type="ARBA" id="ARBA00022679"/>
    </source>
</evidence>
<dbReference type="InterPro" id="IPR003594">
    <property type="entry name" value="HATPase_dom"/>
</dbReference>
<feature type="transmembrane region" description="Helical" evidence="8">
    <location>
        <begin position="169"/>
        <end position="190"/>
    </location>
</feature>
<dbReference type="FunFam" id="3.30.565.10:FF:000049">
    <property type="entry name" value="Two-component sensor histidine kinase"/>
    <property type="match status" value="1"/>
</dbReference>
<comment type="caution">
    <text evidence="11">The sequence shown here is derived from an EMBL/GenBank/DDBJ whole genome shotgun (WGS) entry which is preliminary data.</text>
</comment>
<dbReference type="SUPFAM" id="SSF47384">
    <property type="entry name" value="Homodimeric domain of signal transducing histidine kinase"/>
    <property type="match status" value="1"/>
</dbReference>
<dbReference type="PANTHER" id="PTHR43047">
    <property type="entry name" value="TWO-COMPONENT HISTIDINE PROTEIN KINASE"/>
    <property type="match status" value="1"/>
</dbReference>
<evidence type="ECO:0000313" key="12">
    <source>
        <dbReference type="Proteomes" id="UP000197468"/>
    </source>
</evidence>
<keyword evidence="8" id="KW-0472">Membrane</keyword>
<dbReference type="GO" id="GO:0009927">
    <property type="term" value="F:histidine phosphotransfer kinase activity"/>
    <property type="evidence" value="ECO:0007669"/>
    <property type="project" value="TreeGrafter"/>
</dbReference>
<dbReference type="InterPro" id="IPR011006">
    <property type="entry name" value="CheY-like_superfamily"/>
</dbReference>
<dbReference type="EC" id="2.7.13.3" evidence="2"/>
<feature type="modified residue" description="4-aspartylphosphate" evidence="6">
    <location>
        <position position="636"/>
    </location>
</feature>
<feature type="transmembrane region" description="Helical" evidence="8">
    <location>
        <begin position="246"/>
        <end position="272"/>
    </location>
</feature>
<protein>
    <recommendedName>
        <fullName evidence="2">histidine kinase</fullName>
        <ecNumber evidence="2">2.7.13.3</ecNumber>
    </recommendedName>
</protein>
<dbReference type="GO" id="GO:0000155">
    <property type="term" value="F:phosphorelay sensor kinase activity"/>
    <property type="evidence" value="ECO:0007669"/>
    <property type="project" value="InterPro"/>
</dbReference>
<gene>
    <name evidence="11" type="ORF">CDN99_25020</name>
</gene>
<dbReference type="Proteomes" id="UP000197468">
    <property type="component" value="Unassembled WGS sequence"/>
</dbReference>
<dbReference type="SUPFAM" id="SSF55874">
    <property type="entry name" value="ATPase domain of HSP90 chaperone/DNA topoisomerase II/histidine kinase"/>
    <property type="match status" value="1"/>
</dbReference>
<keyword evidence="3 6" id="KW-0597">Phosphoprotein</keyword>
<dbReference type="CDD" id="cd00082">
    <property type="entry name" value="HisKA"/>
    <property type="match status" value="1"/>
</dbReference>
<keyword evidence="5" id="KW-0418">Kinase</keyword>
<dbReference type="SUPFAM" id="SSF52172">
    <property type="entry name" value="CheY-like"/>
    <property type="match status" value="1"/>
</dbReference>
<proteinExistence type="predicted"/>
<comment type="catalytic activity">
    <reaction evidence="1">
        <text>ATP + protein L-histidine = ADP + protein N-phospho-L-histidine.</text>
        <dbReference type="EC" id="2.7.13.3"/>
    </reaction>
</comment>
<dbReference type="PRINTS" id="PR00344">
    <property type="entry name" value="BCTRLSENSOR"/>
</dbReference>
<keyword evidence="8" id="KW-0812">Transmembrane</keyword>
<feature type="transmembrane region" description="Helical" evidence="8">
    <location>
        <begin position="141"/>
        <end position="163"/>
    </location>
</feature>
<evidence type="ECO:0000313" key="11">
    <source>
        <dbReference type="EMBL" id="OWQ84143.1"/>
    </source>
</evidence>
<dbReference type="InterPro" id="IPR036097">
    <property type="entry name" value="HisK_dim/P_sf"/>
</dbReference>
<dbReference type="InterPro" id="IPR004358">
    <property type="entry name" value="Sig_transdc_His_kin-like_C"/>
</dbReference>
<dbReference type="Pfam" id="PF00072">
    <property type="entry name" value="Response_reg"/>
    <property type="match status" value="1"/>
</dbReference>
<accession>A0A246IVB0</accession>
<feature type="transmembrane region" description="Helical" evidence="8">
    <location>
        <begin position="215"/>
        <end position="234"/>
    </location>
</feature>
<keyword evidence="4" id="KW-0808">Transferase</keyword>
<dbReference type="OrthoDB" id="6114847at2"/>
<evidence type="ECO:0000259" key="10">
    <source>
        <dbReference type="PROSITE" id="PS50110"/>
    </source>
</evidence>